<dbReference type="InterPro" id="IPR002104">
    <property type="entry name" value="Integrase_catalytic"/>
</dbReference>
<dbReference type="InterPro" id="IPR011010">
    <property type="entry name" value="DNA_brk_join_enz"/>
</dbReference>
<dbReference type="OrthoDB" id="662444at2"/>
<dbReference type="Proteomes" id="UP000002372">
    <property type="component" value="Chromosome"/>
</dbReference>
<proteinExistence type="predicted"/>
<evidence type="ECO:0000259" key="4">
    <source>
        <dbReference type="PROSITE" id="PS51898"/>
    </source>
</evidence>
<name>D6CSZ3_THIA3</name>
<dbReference type="HOGENOM" id="CLU_027562_32_1_4"/>
<feature type="domain" description="Tyr recombinase" evidence="4">
    <location>
        <begin position="161"/>
        <end position="348"/>
    </location>
</feature>
<keyword evidence="1" id="KW-0229">DNA integration</keyword>
<dbReference type="Gene3D" id="1.10.443.10">
    <property type="entry name" value="Intergrase catalytic core"/>
    <property type="match status" value="1"/>
</dbReference>
<dbReference type="SUPFAM" id="SSF56349">
    <property type="entry name" value="DNA breaking-rejoining enzymes"/>
    <property type="match status" value="1"/>
</dbReference>
<gene>
    <name evidence="5" type="ordered locus">THI_1740</name>
</gene>
<evidence type="ECO:0000256" key="1">
    <source>
        <dbReference type="ARBA" id="ARBA00022908"/>
    </source>
</evidence>
<keyword evidence="2" id="KW-0238">DNA-binding</keyword>
<protein>
    <submittedName>
        <fullName evidence="5">Site-specific recombinase, phage integrase family</fullName>
    </submittedName>
</protein>
<dbReference type="EMBL" id="FP475956">
    <property type="protein sequence ID" value="CAZ88412.1"/>
    <property type="molecule type" value="Genomic_DNA"/>
</dbReference>
<dbReference type="AlphaFoldDB" id="D6CSZ3"/>
<dbReference type="GO" id="GO:0003677">
    <property type="term" value="F:DNA binding"/>
    <property type="evidence" value="ECO:0007669"/>
    <property type="project" value="UniProtKB-KW"/>
</dbReference>
<dbReference type="GO" id="GO:0006310">
    <property type="term" value="P:DNA recombination"/>
    <property type="evidence" value="ECO:0007669"/>
    <property type="project" value="UniProtKB-KW"/>
</dbReference>
<dbReference type="eggNOG" id="COG0582">
    <property type="taxonomic scope" value="Bacteria"/>
</dbReference>
<dbReference type="InterPro" id="IPR010998">
    <property type="entry name" value="Integrase_recombinase_N"/>
</dbReference>
<evidence type="ECO:0000313" key="5">
    <source>
        <dbReference type="EMBL" id="CAZ88412.1"/>
    </source>
</evidence>
<dbReference type="InterPro" id="IPR013762">
    <property type="entry name" value="Integrase-like_cat_sf"/>
</dbReference>
<accession>D6CSZ3</accession>
<dbReference type="InterPro" id="IPR050090">
    <property type="entry name" value="Tyrosine_recombinase_XerCD"/>
</dbReference>
<organism evidence="5 6">
    <name type="scientific">Thiomonas arsenitoxydans (strain DSM 22701 / CIP 110005 / 3As)</name>
    <dbReference type="NCBI Taxonomy" id="426114"/>
    <lineage>
        <taxon>Bacteria</taxon>
        <taxon>Pseudomonadati</taxon>
        <taxon>Pseudomonadota</taxon>
        <taxon>Betaproteobacteria</taxon>
        <taxon>Burkholderiales</taxon>
        <taxon>Thiomonas</taxon>
    </lineage>
</organism>
<reference key="1">
    <citation type="submission" date="2009-07" db="EMBL/GenBank/DDBJ databases">
        <authorList>
            <person name="Genoscope - CEA"/>
        </authorList>
    </citation>
    <scope>NUCLEOTIDE SEQUENCE</scope>
    <source>
        <strain>3As</strain>
    </source>
</reference>
<evidence type="ECO:0000256" key="3">
    <source>
        <dbReference type="ARBA" id="ARBA00023172"/>
    </source>
</evidence>
<evidence type="ECO:0000313" key="6">
    <source>
        <dbReference type="Proteomes" id="UP000002372"/>
    </source>
</evidence>
<dbReference type="Pfam" id="PF00589">
    <property type="entry name" value="Phage_integrase"/>
    <property type="match status" value="1"/>
</dbReference>
<reference evidence="6" key="2">
    <citation type="journal article" date="2010" name="PLoS Genet.">
        <title>Structure, function, and evolution of the Thiomonas spp. genome.</title>
        <authorList>
            <person name="Arsene-Ploetze F."/>
            <person name="Koechler S."/>
            <person name="Marchal M."/>
            <person name="Coppee J.Y."/>
            <person name="Chandler M."/>
            <person name="Bonnefoy V."/>
            <person name="Brochier-Armanet C."/>
            <person name="Barakat M."/>
            <person name="Barbe V."/>
            <person name="Battaglia-Brunet F."/>
            <person name="Bruneel O."/>
            <person name="Bryan C.G."/>
            <person name="Cleiss-Arnold J."/>
            <person name="Cruveiller S."/>
            <person name="Erhardt M."/>
            <person name="Heinrich-Salmeron A."/>
            <person name="Hommais F."/>
            <person name="Joulian C."/>
            <person name="Krin E."/>
            <person name="Lieutaud A."/>
            <person name="Lievremont D."/>
            <person name="Michel C."/>
            <person name="Muller D."/>
            <person name="Ortet P."/>
            <person name="Proux C."/>
            <person name="Siguier P."/>
            <person name="Roche D."/>
            <person name="Rouy Z."/>
            <person name="Salvignol G."/>
            <person name="Slyemi D."/>
            <person name="Talla E."/>
            <person name="Weiss S."/>
            <person name="Weissenbach J."/>
            <person name="Medigue C."/>
            <person name="Bertin P.N."/>
        </authorList>
    </citation>
    <scope>NUCLEOTIDE SEQUENCE [LARGE SCALE GENOMIC DNA]</scope>
    <source>
        <strain evidence="6">DSM 22701 / CIP 110005 / 3As</strain>
    </source>
</reference>
<sequence>MAYFEQRKNGWRAQIRQRGMPSISRTFDLKADAEAWAREVEREVQRGNRAVLRDDAGKITIDQVVALYTKHVLPMKKDHSAASNLRVVHERFGASFLSAVRSVDVAAWRNELVEAGYAAQSVIHRLAALSNLFTYAEQEMSITLPAGNPVRAIRKPIKPKGRDRRLRPGELDALRRGAAAARSQVVGLPQIITLAVETSMRLGELLGLEWSRIDLARRTAHLVDTKNGESRTVALSSAALDALRTLPRRIDGRVFGWQNKDSFEKAWTRCKVRALAAYQTDCTASNSKPDPTFLIDLRFHDLRHEATSRLFEKGLGVMEVASMTGHKSLAMLKRYTHIEAEKLAQKLG</sequence>
<dbReference type="PROSITE" id="PS51898">
    <property type="entry name" value="TYR_RECOMBINASE"/>
    <property type="match status" value="1"/>
</dbReference>
<dbReference type="CDD" id="cd00796">
    <property type="entry name" value="INT_Rci_Hp1_C"/>
    <property type="match status" value="1"/>
</dbReference>
<dbReference type="Gene3D" id="1.10.150.130">
    <property type="match status" value="1"/>
</dbReference>
<dbReference type="PANTHER" id="PTHR30349:SF94">
    <property type="entry name" value="INTEGRASE_RECOMBINASE HI_1414-RELATED"/>
    <property type="match status" value="1"/>
</dbReference>
<evidence type="ECO:0000256" key="2">
    <source>
        <dbReference type="ARBA" id="ARBA00023125"/>
    </source>
</evidence>
<dbReference type="RefSeq" id="WP_013105738.1">
    <property type="nucleotide sequence ID" value="NC_014145.1"/>
</dbReference>
<dbReference type="PANTHER" id="PTHR30349">
    <property type="entry name" value="PHAGE INTEGRASE-RELATED"/>
    <property type="match status" value="1"/>
</dbReference>
<keyword evidence="3" id="KW-0233">DNA recombination</keyword>
<dbReference type="KEGG" id="thi:THI_1740"/>
<dbReference type="GO" id="GO:0015074">
    <property type="term" value="P:DNA integration"/>
    <property type="evidence" value="ECO:0007669"/>
    <property type="project" value="UniProtKB-KW"/>
</dbReference>